<dbReference type="Gene3D" id="3.90.180.10">
    <property type="entry name" value="Medium-chain alcohol dehydrogenases, catalytic domain"/>
    <property type="match status" value="1"/>
</dbReference>
<name>A0A559KGF7_9BACL</name>
<evidence type="ECO:0000313" key="2">
    <source>
        <dbReference type="Proteomes" id="UP000317036"/>
    </source>
</evidence>
<protein>
    <submittedName>
        <fullName evidence="1">Uncharacterized protein</fullName>
    </submittedName>
</protein>
<comment type="caution">
    <text evidence="1">The sequence shown here is derived from an EMBL/GenBank/DDBJ whole genome shotgun (WGS) entry which is preliminary data.</text>
</comment>
<dbReference type="AlphaFoldDB" id="A0A559KGF7"/>
<evidence type="ECO:0000313" key="1">
    <source>
        <dbReference type="EMBL" id="TVY11209.1"/>
    </source>
</evidence>
<organism evidence="1 2">
    <name type="scientific">Paenibacillus cremeus</name>
    <dbReference type="NCBI Taxonomy" id="2163881"/>
    <lineage>
        <taxon>Bacteria</taxon>
        <taxon>Bacillati</taxon>
        <taxon>Bacillota</taxon>
        <taxon>Bacilli</taxon>
        <taxon>Bacillales</taxon>
        <taxon>Paenibacillaceae</taxon>
        <taxon>Paenibacillus</taxon>
    </lineage>
</organism>
<dbReference type="SUPFAM" id="SSF50129">
    <property type="entry name" value="GroES-like"/>
    <property type="match status" value="1"/>
</dbReference>
<dbReference type="RefSeq" id="WP_144844093.1">
    <property type="nucleotide sequence ID" value="NZ_VNJI01000004.1"/>
</dbReference>
<sequence length="172" mass="18661">MRGKAVILPDRLQVKYQDVDIPEPSEGDVVIEVKHSWISIGTESSYFRGERVNGEEPYREGRLGLTPTLAGYQKVGTVVYAGSAANGLKAGDSVFATVSRMSHMFKPRGGHINPAVTEAADQVEATWQLITDKKAACLGLLTKGNSSLDDTTSGIKNAVDPLYIVVNHQRFN</sequence>
<dbReference type="EMBL" id="VNJI01000004">
    <property type="protein sequence ID" value="TVY11209.1"/>
    <property type="molecule type" value="Genomic_DNA"/>
</dbReference>
<proteinExistence type="predicted"/>
<gene>
    <name evidence="1" type="ORF">FPZ49_05080</name>
</gene>
<dbReference type="Proteomes" id="UP000317036">
    <property type="component" value="Unassembled WGS sequence"/>
</dbReference>
<accession>A0A559KGF7</accession>
<dbReference type="OrthoDB" id="9806940at2"/>
<dbReference type="InterPro" id="IPR011032">
    <property type="entry name" value="GroES-like_sf"/>
</dbReference>
<keyword evidence="2" id="KW-1185">Reference proteome</keyword>
<reference evidence="1 2" key="1">
    <citation type="submission" date="2019-07" db="EMBL/GenBank/DDBJ databases">
        <authorList>
            <person name="Kim J."/>
        </authorList>
    </citation>
    <scope>NUCLEOTIDE SEQUENCE [LARGE SCALE GENOMIC DNA]</scope>
    <source>
        <strain evidence="1 2">JC52</strain>
    </source>
</reference>